<sequence>MAPKKQKVKKSKKSKPAAVQDNADQLVDAGQETQPEITQSETTTTETKKKRYGGARGPSSMYKVVVKKAQGKKFKVRCNYIGVPVGRVRHTLQSYIGMLARTMIPIDIKSWPFVERELKNKLWMDIQNAFKIPEECESLVLKSAGTKWRQFKSELTTDYVIPFKGDKKKLRKPPKKYGFVGKDVWKRFVAERTSDKWMKLRAKQSKIVEQRKYPHRLSRKGYIGLEEEEVKAGRLKPGEKPDRAILWKKARQTAEGMVVDTGLSDVLKKIDNLLEMKKKGEFQPSGSDDVLTRALETPEHSGRVRGIGSYITPKLWFDLPKEKKRRITKSELEDRDRIRDEEMERTRQEMERTKQEMESYKEEMERTKQEINALKSLLSASNITSSPLSDKDSCPVEKATHNQGAVIPAAAPTLREELIVDADIEYVGGDPPPPAKKGPRSCELSVDNIENKVAFGTIFDDTELNTVVHGVPIQPGHVRVAVDGAIQGDALLPVPVEGELETVKQAIGSMVSWPEDLITIPPAVKTRKDASKKKDKIEMRNVVAKFKKVEVANSVPNGFNSLYKHATTIMKETGDSIAIPCDVEVFGCDKVIYILHENLIALLKFEEIGQAAITAHMSYLHGMIRENNEMDVYGFIDPGATFNLNKEFETYVVKRLMNGSYDRMFLMPHNFNYHWILVVIYAGEIFILNPLSHPTHFPHLEKPLLSAFKTFKAQTGRGNTVPKIKNLAGSPKQPGGRECGYAIMRYMKDIIEDKEMTFITKWANKSRKSYKMEELDEVRVETLAYIQDKL</sequence>
<organism evidence="7 8">
    <name type="scientific">Daucus carota subsp. sativus</name>
    <name type="common">Carrot</name>
    <dbReference type="NCBI Taxonomy" id="79200"/>
    <lineage>
        <taxon>Eukaryota</taxon>
        <taxon>Viridiplantae</taxon>
        <taxon>Streptophyta</taxon>
        <taxon>Embryophyta</taxon>
        <taxon>Tracheophyta</taxon>
        <taxon>Spermatophyta</taxon>
        <taxon>Magnoliopsida</taxon>
        <taxon>eudicotyledons</taxon>
        <taxon>Gunneridae</taxon>
        <taxon>Pentapetalae</taxon>
        <taxon>asterids</taxon>
        <taxon>campanulids</taxon>
        <taxon>Apiales</taxon>
        <taxon>Apiaceae</taxon>
        <taxon>Apioideae</taxon>
        <taxon>Scandiceae</taxon>
        <taxon>Daucinae</taxon>
        <taxon>Daucus</taxon>
        <taxon>Daucus sect. Daucus</taxon>
    </lineage>
</organism>
<evidence type="ECO:0000313" key="7">
    <source>
        <dbReference type="EMBL" id="WOG91066.1"/>
    </source>
</evidence>
<feature type="domain" description="Ubiquitin-like protease family profile" evidence="5">
    <location>
        <begin position="666"/>
        <end position="772"/>
    </location>
</feature>
<keyword evidence="8" id="KW-1185">Reference proteome</keyword>
<evidence type="ECO:0008006" key="9">
    <source>
        <dbReference type="Google" id="ProtNLM"/>
    </source>
</evidence>
<reference evidence="7" key="2">
    <citation type="submission" date="2022-03" db="EMBL/GenBank/DDBJ databases">
        <title>Draft title - Genomic analysis of global carrot germplasm unveils the trajectory of domestication and the origin of high carotenoid orange carrot.</title>
        <authorList>
            <person name="Iorizzo M."/>
            <person name="Ellison S."/>
            <person name="Senalik D."/>
            <person name="Macko-Podgorni A."/>
            <person name="Grzebelus D."/>
            <person name="Bostan H."/>
            <person name="Rolling W."/>
            <person name="Curaba J."/>
            <person name="Simon P."/>
        </authorList>
    </citation>
    <scope>NUCLEOTIDE SEQUENCE</scope>
    <source>
        <tissue evidence="7">Leaf</tissue>
    </source>
</reference>
<dbReference type="KEGG" id="dcr:108213333"/>
<evidence type="ECO:0000256" key="2">
    <source>
        <dbReference type="ARBA" id="ARBA00022670"/>
    </source>
</evidence>
<dbReference type="InterPro" id="IPR004252">
    <property type="entry name" value="Probable_transposase_24"/>
</dbReference>
<comment type="similarity">
    <text evidence="1">Belongs to the peptidase C48 family.</text>
</comment>
<feature type="region of interest" description="Disordered" evidence="4">
    <location>
        <begin position="338"/>
        <end position="358"/>
    </location>
</feature>
<dbReference type="Pfam" id="PF03004">
    <property type="entry name" value="Transposase_24"/>
    <property type="match status" value="1"/>
</dbReference>
<dbReference type="SUPFAM" id="SSF54001">
    <property type="entry name" value="Cysteine proteinases"/>
    <property type="match status" value="1"/>
</dbReference>
<dbReference type="InterPro" id="IPR058352">
    <property type="entry name" value="DUF8039"/>
</dbReference>
<evidence type="ECO:0000259" key="6">
    <source>
        <dbReference type="Pfam" id="PF26133"/>
    </source>
</evidence>
<dbReference type="Gene3D" id="3.40.395.10">
    <property type="entry name" value="Adenoviral Proteinase, Chain A"/>
    <property type="match status" value="1"/>
</dbReference>
<protein>
    <recommendedName>
        <fullName evidence="9">Ubiquitin-like protease family profile domain-containing protein</fullName>
    </recommendedName>
</protein>
<evidence type="ECO:0000259" key="5">
    <source>
        <dbReference type="Pfam" id="PF02902"/>
    </source>
</evidence>
<dbReference type="Pfam" id="PF26133">
    <property type="entry name" value="DUF8039"/>
    <property type="match status" value="1"/>
</dbReference>
<name>A0AAF1ASS9_DAUCS</name>
<feature type="domain" description="DUF8039" evidence="6">
    <location>
        <begin position="438"/>
        <end position="520"/>
    </location>
</feature>
<proteinExistence type="inferred from homology"/>
<feature type="region of interest" description="Disordered" evidence="4">
    <location>
        <begin position="1"/>
        <end position="58"/>
    </location>
</feature>
<feature type="compositionally biased region" description="Basic residues" evidence="4">
    <location>
        <begin position="1"/>
        <end position="15"/>
    </location>
</feature>
<dbReference type="Proteomes" id="UP000077755">
    <property type="component" value="Chromosome 3"/>
</dbReference>
<evidence type="ECO:0000256" key="1">
    <source>
        <dbReference type="ARBA" id="ARBA00005234"/>
    </source>
</evidence>
<dbReference type="InterPro" id="IPR003653">
    <property type="entry name" value="Peptidase_C48_C"/>
</dbReference>
<evidence type="ECO:0000313" key="8">
    <source>
        <dbReference type="Proteomes" id="UP000077755"/>
    </source>
</evidence>
<dbReference type="GO" id="GO:0006508">
    <property type="term" value="P:proteolysis"/>
    <property type="evidence" value="ECO:0007669"/>
    <property type="project" value="UniProtKB-KW"/>
</dbReference>
<dbReference type="PANTHER" id="PTHR33018:SF31">
    <property type="entry name" value="TRANSPOSASE, PTTA_EN_SPM, PLANT"/>
    <property type="match status" value="1"/>
</dbReference>
<keyword evidence="3" id="KW-0378">Hydrolase</keyword>
<evidence type="ECO:0000256" key="3">
    <source>
        <dbReference type="ARBA" id="ARBA00022801"/>
    </source>
</evidence>
<evidence type="ECO:0000256" key="4">
    <source>
        <dbReference type="SAM" id="MobiDB-lite"/>
    </source>
</evidence>
<dbReference type="GO" id="GO:0008234">
    <property type="term" value="F:cysteine-type peptidase activity"/>
    <property type="evidence" value="ECO:0007669"/>
    <property type="project" value="InterPro"/>
</dbReference>
<feature type="compositionally biased region" description="Low complexity" evidence="4">
    <location>
        <begin position="31"/>
        <end position="45"/>
    </location>
</feature>
<accession>A0AAF1ASS9</accession>
<dbReference type="EMBL" id="CP093345">
    <property type="protein sequence ID" value="WOG91066.1"/>
    <property type="molecule type" value="Genomic_DNA"/>
</dbReference>
<reference evidence="7" key="1">
    <citation type="journal article" date="2016" name="Nat. Genet.">
        <title>A high-quality carrot genome assembly provides new insights into carotenoid accumulation and asterid genome evolution.</title>
        <authorList>
            <person name="Iorizzo M."/>
            <person name="Ellison S."/>
            <person name="Senalik D."/>
            <person name="Zeng P."/>
            <person name="Satapoomin P."/>
            <person name="Huang J."/>
            <person name="Bowman M."/>
            <person name="Iovene M."/>
            <person name="Sanseverino W."/>
            <person name="Cavagnaro P."/>
            <person name="Yildiz M."/>
            <person name="Macko-Podgorni A."/>
            <person name="Moranska E."/>
            <person name="Grzebelus E."/>
            <person name="Grzebelus D."/>
            <person name="Ashrafi H."/>
            <person name="Zheng Z."/>
            <person name="Cheng S."/>
            <person name="Spooner D."/>
            <person name="Van Deynze A."/>
            <person name="Simon P."/>
        </authorList>
    </citation>
    <scope>NUCLEOTIDE SEQUENCE</scope>
    <source>
        <tissue evidence="7">Leaf</tissue>
    </source>
</reference>
<dbReference type="PANTHER" id="PTHR33018">
    <property type="entry name" value="OS10G0338966 PROTEIN-RELATED"/>
    <property type="match status" value="1"/>
</dbReference>
<keyword evidence="2" id="KW-0645">Protease</keyword>
<dbReference type="AlphaFoldDB" id="A0AAF1ASS9"/>
<dbReference type="Pfam" id="PF02902">
    <property type="entry name" value="Peptidase_C48"/>
    <property type="match status" value="1"/>
</dbReference>
<gene>
    <name evidence="7" type="ORF">DCAR_0310314</name>
</gene>
<dbReference type="InterPro" id="IPR038765">
    <property type="entry name" value="Papain-like_cys_pep_sf"/>
</dbReference>